<dbReference type="Gene3D" id="2.40.110.10">
    <property type="entry name" value="Butyryl-CoA Dehydrogenase, subunit A, domain 2"/>
    <property type="match status" value="1"/>
</dbReference>
<feature type="domain" description="Acyl-CoA dehydrogenase/oxidase N-terminal" evidence="4">
    <location>
        <begin position="5"/>
        <end position="109"/>
    </location>
</feature>
<name>H0E5Q3_9ACTN</name>
<dbReference type="SUPFAM" id="SSF47203">
    <property type="entry name" value="Acyl-CoA dehydrogenase C-terminal domain-like"/>
    <property type="match status" value="1"/>
</dbReference>
<dbReference type="Gene3D" id="1.20.140.10">
    <property type="entry name" value="Butyryl-CoA Dehydrogenase, subunit A, domain 3"/>
    <property type="match status" value="1"/>
</dbReference>
<gene>
    <name evidence="6" type="ORF">PAI11_21500</name>
</gene>
<dbReference type="InterPro" id="IPR046373">
    <property type="entry name" value="Acyl-CoA_Oxase/DH_mid-dom_sf"/>
</dbReference>
<dbReference type="Proteomes" id="UP000005143">
    <property type="component" value="Unassembled WGS sequence"/>
</dbReference>
<evidence type="ECO:0000259" key="5">
    <source>
        <dbReference type="Pfam" id="PF08028"/>
    </source>
</evidence>
<evidence type="ECO:0000256" key="2">
    <source>
        <dbReference type="ARBA" id="ARBA00023002"/>
    </source>
</evidence>
<sequence>MMTEAEQADVIERARELAKEFAAVGPQADADNRFPKELVPLYKEANLPALAVPKEYGGLGADIWTTTLVSKELAKGDPGAALAFNMHQTMIGIFRGLLDDAAKERVFSQVVNERKIVCGPFSEDRAGLSGLADTVAIPDGRGGWRINGKKTWATLCQGADIVAFNATVTDADGELPEDFLEHASRESVFILPMDTPGISIKETWDTMGMRATGTHTVIFDDVAAPADSYGGNFRQGLFGEFEWASMSFAGVYQGLAEKAYTECREILKKKTLGATMEGKDVALKGVGFVQYGLGKLLLETQAAARTLEATGKILIEGRDAEWDPIARTAWLDVAKVTSTENAIRATDAALRLVGGQAFRRGHVLERLYRDARAGPFHPLTTDQAYDLLGRSELGLLAAPEPAPTDEQVVAA</sequence>
<dbReference type="PANTHER" id="PTHR43884">
    <property type="entry name" value="ACYL-COA DEHYDROGENASE"/>
    <property type="match status" value="1"/>
</dbReference>
<comment type="caution">
    <text evidence="6">The sequence shown here is derived from an EMBL/GenBank/DDBJ whole genome shotgun (WGS) entry which is preliminary data.</text>
</comment>
<dbReference type="Pfam" id="PF02770">
    <property type="entry name" value="Acyl-CoA_dh_M"/>
    <property type="match status" value="1"/>
</dbReference>
<keyword evidence="1" id="KW-0285">Flavoprotein</keyword>
<evidence type="ECO:0000256" key="1">
    <source>
        <dbReference type="ARBA" id="ARBA00022630"/>
    </source>
</evidence>
<evidence type="ECO:0000313" key="6">
    <source>
        <dbReference type="EMBL" id="EHN11016.1"/>
    </source>
</evidence>
<evidence type="ECO:0000259" key="4">
    <source>
        <dbReference type="Pfam" id="PF02771"/>
    </source>
</evidence>
<dbReference type="GO" id="GO:0003995">
    <property type="term" value="F:acyl-CoA dehydrogenase activity"/>
    <property type="evidence" value="ECO:0007669"/>
    <property type="project" value="TreeGrafter"/>
</dbReference>
<dbReference type="CDD" id="cd00567">
    <property type="entry name" value="ACAD"/>
    <property type="match status" value="1"/>
</dbReference>
<dbReference type="InterPro" id="IPR013786">
    <property type="entry name" value="AcylCoA_DH/ox_N"/>
</dbReference>
<dbReference type="InterPro" id="IPR037069">
    <property type="entry name" value="AcylCoA_DH/ox_N_sf"/>
</dbReference>
<feature type="domain" description="Acyl-CoA dehydrogenase C-terminal" evidence="5">
    <location>
        <begin position="248"/>
        <end position="378"/>
    </location>
</feature>
<dbReference type="InterPro" id="IPR009100">
    <property type="entry name" value="AcylCoA_DH/oxidase_NM_dom_sf"/>
</dbReference>
<evidence type="ECO:0000259" key="3">
    <source>
        <dbReference type="Pfam" id="PF02770"/>
    </source>
</evidence>
<dbReference type="EMBL" id="AGUD01000192">
    <property type="protein sequence ID" value="EHN11016.1"/>
    <property type="molecule type" value="Genomic_DNA"/>
</dbReference>
<reference evidence="6 7" key="1">
    <citation type="journal article" date="2013" name="Biodegradation">
        <title>Quantitative proteomic analysis of ibuprofen-degrading Patulibacter sp. strain I11.</title>
        <authorList>
            <person name="Almeida B."/>
            <person name="Kjeldal H."/>
            <person name="Lolas I."/>
            <person name="Knudsen A.D."/>
            <person name="Carvalho G."/>
            <person name="Nielsen K.L."/>
            <person name="Barreto Crespo M.T."/>
            <person name="Stensballe A."/>
            <person name="Nielsen J.L."/>
        </authorList>
    </citation>
    <scope>NUCLEOTIDE SEQUENCE [LARGE SCALE GENOMIC DNA]</scope>
    <source>
        <strain evidence="6 7">I11</strain>
    </source>
</reference>
<protein>
    <submittedName>
        <fullName evidence="6">Acyl-CoA dehydrogenase short-chain specific putative</fullName>
    </submittedName>
</protein>
<dbReference type="InterPro" id="IPR036250">
    <property type="entry name" value="AcylCo_DH-like_C"/>
</dbReference>
<organism evidence="6 7">
    <name type="scientific">Patulibacter medicamentivorans</name>
    <dbReference type="NCBI Taxonomy" id="1097667"/>
    <lineage>
        <taxon>Bacteria</taxon>
        <taxon>Bacillati</taxon>
        <taxon>Actinomycetota</taxon>
        <taxon>Thermoleophilia</taxon>
        <taxon>Solirubrobacterales</taxon>
        <taxon>Patulibacteraceae</taxon>
        <taxon>Patulibacter</taxon>
    </lineage>
</organism>
<dbReference type="InterPro" id="IPR013107">
    <property type="entry name" value="Acyl-CoA_DH_C"/>
</dbReference>
<dbReference type="InterPro" id="IPR006091">
    <property type="entry name" value="Acyl-CoA_Oxase/DH_mid-dom"/>
</dbReference>
<accession>H0E5Q3</accession>
<dbReference type="SUPFAM" id="SSF56645">
    <property type="entry name" value="Acyl-CoA dehydrogenase NM domain-like"/>
    <property type="match status" value="1"/>
</dbReference>
<dbReference type="PANTHER" id="PTHR43884:SF25">
    <property type="entry name" value="ACYL-COA DEHYDROGENASE YDBM-RELATED"/>
    <property type="match status" value="1"/>
</dbReference>
<dbReference type="Pfam" id="PF08028">
    <property type="entry name" value="Acyl-CoA_dh_2"/>
    <property type="match status" value="1"/>
</dbReference>
<keyword evidence="2" id="KW-0560">Oxidoreductase</keyword>
<feature type="domain" description="Acyl-CoA oxidase/dehydrogenase middle" evidence="3">
    <location>
        <begin position="134"/>
        <end position="222"/>
    </location>
</feature>
<dbReference type="AlphaFoldDB" id="H0E5Q3"/>
<evidence type="ECO:0000313" key="7">
    <source>
        <dbReference type="Proteomes" id="UP000005143"/>
    </source>
</evidence>
<keyword evidence="7" id="KW-1185">Reference proteome</keyword>
<dbReference type="Gene3D" id="1.10.540.10">
    <property type="entry name" value="Acyl-CoA dehydrogenase/oxidase, N-terminal domain"/>
    <property type="match status" value="1"/>
</dbReference>
<dbReference type="PIRSF" id="PIRSF016578">
    <property type="entry name" value="HsaA"/>
    <property type="match status" value="1"/>
</dbReference>
<dbReference type="PATRIC" id="fig|1097667.3.peg.2131"/>
<dbReference type="GO" id="GO:0050660">
    <property type="term" value="F:flavin adenine dinucleotide binding"/>
    <property type="evidence" value="ECO:0007669"/>
    <property type="project" value="InterPro"/>
</dbReference>
<dbReference type="Pfam" id="PF02771">
    <property type="entry name" value="Acyl-CoA_dh_N"/>
    <property type="match status" value="1"/>
</dbReference>
<proteinExistence type="predicted"/>